<comment type="caution">
    <text evidence="2">The sequence shown here is derived from an EMBL/GenBank/DDBJ whole genome shotgun (WGS) entry which is preliminary data.</text>
</comment>
<keyword evidence="3" id="KW-1185">Reference proteome</keyword>
<proteinExistence type="predicted"/>
<evidence type="ECO:0000313" key="3">
    <source>
        <dbReference type="Proteomes" id="UP001605036"/>
    </source>
</evidence>
<organism evidence="2 3">
    <name type="scientific">Riccia fluitans</name>
    <dbReference type="NCBI Taxonomy" id="41844"/>
    <lineage>
        <taxon>Eukaryota</taxon>
        <taxon>Viridiplantae</taxon>
        <taxon>Streptophyta</taxon>
        <taxon>Embryophyta</taxon>
        <taxon>Marchantiophyta</taxon>
        <taxon>Marchantiopsida</taxon>
        <taxon>Marchantiidae</taxon>
        <taxon>Marchantiales</taxon>
        <taxon>Ricciaceae</taxon>
        <taxon>Riccia</taxon>
    </lineage>
</organism>
<dbReference type="AlphaFoldDB" id="A0ABD1ZH70"/>
<name>A0ABD1ZH70_9MARC</name>
<protein>
    <submittedName>
        <fullName evidence="2">Uncharacterized protein</fullName>
    </submittedName>
</protein>
<gene>
    <name evidence="2" type="ORF">R1flu_018793</name>
</gene>
<reference evidence="2 3" key="1">
    <citation type="submission" date="2024-09" db="EMBL/GenBank/DDBJ databases">
        <title>Chromosome-scale assembly of Riccia fluitans.</title>
        <authorList>
            <person name="Paukszto L."/>
            <person name="Sawicki J."/>
            <person name="Karawczyk K."/>
            <person name="Piernik-Szablinska J."/>
            <person name="Szczecinska M."/>
            <person name="Mazdziarz M."/>
        </authorList>
    </citation>
    <scope>NUCLEOTIDE SEQUENCE [LARGE SCALE GENOMIC DNA]</scope>
    <source>
        <strain evidence="2">Rf_01</strain>
        <tissue evidence="2">Aerial parts of the thallus</tissue>
    </source>
</reference>
<evidence type="ECO:0000313" key="2">
    <source>
        <dbReference type="EMBL" id="KAL2650665.1"/>
    </source>
</evidence>
<sequence>MTQIPPVRFSFPNCAIGSLQPSWEMSGRVLDSTSRKNDEAIADAILEQDALPPHPQASRSSARRRFSVNSSVPVSARADDRQNSRFQWESWMVETLLDLKKLEWEEYESQSSRKHMISADMRW</sequence>
<dbReference type="EMBL" id="JBHFFA010000001">
    <property type="protein sequence ID" value="KAL2650665.1"/>
    <property type="molecule type" value="Genomic_DNA"/>
</dbReference>
<feature type="region of interest" description="Disordered" evidence="1">
    <location>
        <begin position="45"/>
        <end position="81"/>
    </location>
</feature>
<evidence type="ECO:0000256" key="1">
    <source>
        <dbReference type="SAM" id="MobiDB-lite"/>
    </source>
</evidence>
<accession>A0ABD1ZH70</accession>
<dbReference type="Proteomes" id="UP001605036">
    <property type="component" value="Unassembled WGS sequence"/>
</dbReference>